<dbReference type="EMBL" id="LR862153">
    <property type="protein sequence ID" value="CAD1836250.1"/>
    <property type="molecule type" value="Genomic_DNA"/>
</dbReference>
<evidence type="ECO:0000256" key="2">
    <source>
        <dbReference type="ARBA" id="ARBA00022448"/>
    </source>
</evidence>
<gene>
    <name evidence="4" type="ORF">CB5_LOCUS19461</name>
</gene>
<dbReference type="PANTHER" id="PTHR48042">
    <property type="entry name" value="ABC TRANSPORTER G FAMILY MEMBER 11"/>
    <property type="match status" value="1"/>
</dbReference>
<evidence type="ECO:0000256" key="1">
    <source>
        <dbReference type="ARBA" id="ARBA00005814"/>
    </source>
</evidence>
<name>A0A6V7PZS5_ANACO</name>
<comment type="similarity">
    <text evidence="1">Belongs to the ABC transporter superfamily. ABCG family. Eye pigment precursor importer (TC 3.A.1.204) subfamily.</text>
</comment>
<dbReference type="InterPro" id="IPR052215">
    <property type="entry name" value="Plant_ABCG"/>
</dbReference>
<keyword evidence="2" id="KW-0813">Transport</keyword>
<feature type="compositionally biased region" description="Acidic residues" evidence="3">
    <location>
        <begin position="63"/>
        <end position="72"/>
    </location>
</feature>
<accession>A0A6V7PZS5</accession>
<dbReference type="InterPro" id="IPR027417">
    <property type="entry name" value="P-loop_NTPase"/>
</dbReference>
<evidence type="ECO:0000256" key="3">
    <source>
        <dbReference type="SAM" id="MobiDB-lite"/>
    </source>
</evidence>
<sequence>MEGRRGGGENRARVEAAGQVMVEIEASKRRGTGWCGGGGAEPLSETLWKERGRRSCWGRVGEADVEGADGDGDGGRRRGDADGAGGADGLRRALLADRPHGPLRLRQVHPPRRPRGRLAANAFMSGTVLLNGRKAKLSLRHRAAPRSLQAYVTQDDNLIGTLTVRETISYSARLRLPDKMPREEKRALVEGTIVEMACRTAPTPSSATGTCAASAAARSAASALHWRSS</sequence>
<proteinExistence type="inferred from homology"/>
<evidence type="ECO:0000313" key="4">
    <source>
        <dbReference type="EMBL" id="CAD1836250.1"/>
    </source>
</evidence>
<reference evidence="4" key="1">
    <citation type="submission" date="2020-07" db="EMBL/GenBank/DDBJ databases">
        <authorList>
            <person name="Lin J."/>
        </authorList>
    </citation>
    <scope>NUCLEOTIDE SEQUENCE</scope>
</reference>
<dbReference type="Gene3D" id="3.40.50.300">
    <property type="entry name" value="P-loop containing nucleotide triphosphate hydrolases"/>
    <property type="match status" value="1"/>
</dbReference>
<dbReference type="PANTHER" id="PTHR48042:SF11">
    <property type="entry name" value="ABC TRANSPORTER G FAMILY MEMBER 11"/>
    <property type="match status" value="1"/>
</dbReference>
<dbReference type="AlphaFoldDB" id="A0A6V7PZS5"/>
<organism evidence="4">
    <name type="scientific">Ananas comosus var. bracteatus</name>
    <name type="common">red pineapple</name>
    <dbReference type="NCBI Taxonomy" id="296719"/>
    <lineage>
        <taxon>Eukaryota</taxon>
        <taxon>Viridiplantae</taxon>
        <taxon>Streptophyta</taxon>
        <taxon>Embryophyta</taxon>
        <taxon>Tracheophyta</taxon>
        <taxon>Spermatophyta</taxon>
        <taxon>Magnoliopsida</taxon>
        <taxon>Liliopsida</taxon>
        <taxon>Poales</taxon>
        <taxon>Bromeliaceae</taxon>
        <taxon>Bromelioideae</taxon>
        <taxon>Ananas</taxon>
    </lineage>
</organism>
<protein>
    <submittedName>
        <fullName evidence="4">Uncharacterized protein</fullName>
    </submittedName>
</protein>
<feature type="region of interest" description="Disordered" evidence="3">
    <location>
        <begin position="63"/>
        <end position="88"/>
    </location>
</feature>